<name>A0A3R7IEG2_9EURO</name>
<evidence type="ECO:0000313" key="2">
    <source>
        <dbReference type="EMBL" id="RLL96675.1"/>
    </source>
</evidence>
<feature type="region of interest" description="Disordered" evidence="1">
    <location>
        <begin position="1"/>
        <end position="24"/>
    </location>
</feature>
<accession>A0A3R7IEG2</accession>
<proteinExistence type="predicted"/>
<feature type="compositionally biased region" description="Polar residues" evidence="1">
    <location>
        <begin position="1"/>
        <end position="11"/>
    </location>
</feature>
<dbReference type="STRING" id="1245748.A0A3R7IEG2"/>
<sequence length="115" mass="13336">MAPPASSSFQRAPSIAPQSGIYPTDQFSSDVNHWTETDSITDMMTDQISYLSSHRNLWILTLTSIYDNTYFSIEDWAVRYAYDPLFWDFYSAITPWMYPNVFLLDFVGEQIHNGD</sequence>
<reference evidence="2 3" key="1">
    <citation type="submission" date="2018-08" db="EMBL/GenBank/DDBJ databases">
        <title>Draft genome sequences of two Aspergillus turcosus clinical strains isolated from bronchoalveolar lavage fluid: one azole-susceptible and the other azole-resistant.</title>
        <authorList>
            <person name="Parent-Michaud M."/>
            <person name="Dufresne P.J."/>
            <person name="Fournier E."/>
            <person name="Martineau C."/>
            <person name="Moreira S."/>
            <person name="Perkins V."/>
            <person name="De Repentigny L."/>
            <person name="Dufresne S.F."/>
        </authorList>
    </citation>
    <scope>NUCLEOTIDE SEQUENCE [LARGE SCALE GENOMIC DNA]</scope>
    <source>
        <strain evidence="2">HMR AF 1038</strain>
    </source>
</reference>
<keyword evidence="3" id="KW-1185">Reference proteome</keyword>
<dbReference type="OrthoDB" id="1046782at2759"/>
<dbReference type="AlphaFoldDB" id="A0A3R7IEG2"/>
<gene>
    <name evidence="2" type="ORF">CFD26_105640</name>
</gene>
<evidence type="ECO:0000256" key="1">
    <source>
        <dbReference type="SAM" id="MobiDB-lite"/>
    </source>
</evidence>
<protein>
    <submittedName>
        <fullName evidence="2">Uncharacterized protein</fullName>
    </submittedName>
</protein>
<dbReference type="EMBL" id="NIDN02000103">
    <property type="protein sequence ID" value="RLL96675.1"/>
    <property type="molecule type" value="Genomic_DNA"/>
</dbReference>
<dbReference type="Proteomes" id="UP000215289">
    <property type="component" value="Unassembled WGS sequence"/>
</dbReference>
<evidence type="ECO:0000313" key="3">
    <source>
        <dbReference type="Proteomes" id="UP000215289"/>
    </source>
</evidence>
<organism evidence="2 3">
    <name type="scientific">Aspergillus turcosus</name>
    <dbReference type="NCBI Taxonomy" id="1245748"/>
    <lineage>
        <taxon>Eukaryota</taxon>
        <taxon>Fungi</taxon>
        <taxon>Dikarya</taxon>
        <taxon>Ascomycota</taxon>
        <taxon>Pezizomycotina</taxon>
        <taxon>Eurotiomycetes</taxon>
        <taxon>Eurotiomycetidae</taxon>
        <taxon>Eurotiales</taxon>
        <taxon>Aspergillaceae</taxon>
        <taxon>Aspergillus</taxon>
        <taxon>Aspergillus subgen. Fumigati</taxon>
    </lineage>
</organism>
<comment type="caution">
    <text evidence="2">The sequence shown here is derived from an EMBL/GenBank/DDBJ whole genome shotgun (WGS) entry which is preliminary data.</text>
</comment>